<reference evidence="1" key="1">
    <citation type="submission" date="2016-10" db="EMBL/GenBank/DDBJ databases">
        <authorList>
            <person name="de Groot N.N."/>
        </authorList>
    </citation>
    <scope>NUCLEOTIDE SEQUENCE</scope>
</reference>
<sequence>MDFEEIPYSETNAIIPWFINMIEHSSEDEKKQLIKFLKYPEKTPLLT</sequence>
<accession>A0A1W1BB27</accession>
<dbReference type="AlphaFoldDB" id="A0A1W1BB27"/>
<organism evidence="1">
    <name type="scientific">hydrothermal vent metagenome</name>
    <dbReference type="NCBI Taxonomy" id="652676"/>
    <lineage>
        <taxon>unclassified sequences</taxon>
        <taxon>metagenomes</taxon>
        <taxon>ecological metagenomes</taxon>
    </lineage>
</organism>
<name>A0A1W1BB27_9ZZZZ</name>
<gene>
    <name evidence="1" type="ORF">MNB_SM-5-1200</name>
</gene>
<dbReference type="EMBL" id="FPHH01000002">
    <property type="protein sequence ID" value="SFV50790.1"/>
    <property type="molecule type" value="Genomic_DNA"/>
</dbReference>
<proteinExistence type="predicted"/>
<protein>
    <submittedName>
        <fullName evidence="1">Uncharacterized protein</fullName>
    </submittedName>
</protein>
<evidence type="ECO:0000313" key="1">
    <source>
        <dbReference type="EMBL" id="SFV50790.1"/>
    </source>
</evidence>